<keyword evidence="3" id="KW-1185">Reference proteome</keyword>
<keyword evidence="1" id="KW-0812">Transmembrane</keyword>
<organism evidence="2 3">
    <name type="scientific">Sinobaca qinghaiensis</name>
    <dbReference type="NCBI Taxonomy" id="342944"/>
    <lineage>
        <taxon>Bacteria</taxon>
        <taxon>Bacillati</taxon>
        <taxon>Bacillota</taxon>
        <taxon>Bacilli</taxon>
        <taxon>Bacillales</taxon>
        <taxon>Sporolactobacillaceae</taxon>
        <taxon>Sinobaca</taxon>
    </lineage>
</organism>
<dbReference type="NCBIfam" id="TIGR04104">
    <property type="entry name" value="cxxc_20_cxxc"/>
    <property type="match status" value="1"/>
</dbReference>
<accession>A0A419UWV3</accession>
<feature type="transmembrane region" description="Helical" evidence="1">
    <location>
        <begin position="46"/>
        <end position="63"/>
    </location>
</feature>
<evidence type="ECO:0000313" key="2">
    <source>
        <dbReference type="EMBL" id="RKD69611.1"/>
    </source>
</evidence>
<gene>
    <name evidence="2" type="ORF">ATL39_3035</name>
</gene>
<evidence type="ECO:0000313" key="3">
    <source>
        <dbReference type="Proteomes" id="UP000285120"/>
    </source>
</evidence>
<dbReference type="InterPro" id="IPR026369">
    <property type="entry name" value="CxxC_20_CxxC"/>
</dbReference>
<comment type="caution">
    <text evidence="2">The sequence shown here is derived from an EMBL/GenBank/DDBJ whole genome shotgun (WGS) entry which is preliminary data.</text>
</comment>
<evidence type="ECO:0000256" key="1">
    <source>
        <dbReference type="SAM" id="Phobius"/>
    </source>
</evidence>
<keyword evidence="1" id="KW-1133">Transmembrane helix</keyword>
<feature type="transmembrane region" description="Helical" evidence="1">
    <location>
        <begin position="69"/>
        <end position="89"/>
    </location>
</feature>
<protein>
    <submittedName>
        <fullName evidence="2">CXXC-20-CXXC protein</fullName>
    </submittedName>
</protein>
<dbReference type="OrthoDB" id="2418141at2"/>
<dbReference type="RefSeq" id="WP_120194169.1">
    <property type="nucleotide sequence ID" value="NZ_RAPK01000011.1"/>
</dbReference>
<dbReference type="Proteomes" id="UP000285120">
    <property type="component" value="Unassembled WGS sequence"/>
</dbReference>
<reference evidence="2 3" key="1">
    <citation type="submission" date="2018-09" db="EMBL/GenBank/DDBJ databases">
        <title>Genomic Encyclopedia of Archaeal and Bacterial Type Strains, Phase II (KMG-II): from individual species to whole genera.</title>
        <authorList>
            <person name="Goeker M."/>
        </authorList>
    </citation>
    <scope>NUCLEOTIDE SEQUENCE [LARGE SCALE GENOMIC DNA]</scope>
    <source>
        <strain evidence="2 3">DSM 17008</strain>
    </source>
</reference>
<dbReference type="AlphaFoldDB" id="A0A419UWV3"/>
<proteinExistence type="predicted"/>
<dbReference type="EMBL" id="RAPK01000011">
    <property type="protein sequence ID" value="RKD69611.1"/>
    <property type="molecule type" value="Genomic_DNA"/>
</dbReference>
<keyword evidence="1" id="KW-0472">Membrane</keyword>
<name>A0A419UWV3_9BACL</name>
<sequence>MRPICQNCSRTWTWWDVAKNSFNIRKYIVCPCCQVKQYPTSGTIKFDFVMCYAIFFVFLTMVIRLDSLIPPITVLVILFGCYQMVYPFFHRLSNTKEGLF</sequence>